<evidence type="ECO:0000259" key="1">
    <source>
        <dbReference type="PROSITE" id="PS51462"/>
    </source>
</evidence>
<gene>
    <name evidence="2" type="ORF">Krac_3304</name>
</gene>
<keyword evidence="2" id="KW-0378">Hydrolase</keyword>
<dbReference type="GO" id="GO:0016787">
    <property type="term" value="F:hydrolase activity"/>
    <property type="evidence" value="ECO:0007669"/>
    <property type="project" value="UniProtKB-KW"/>
</dbReference>
<dbReference type="InterPro" id="IPR015797">
    <property type="entry name" value="NUDIX_hydrolase-like_dom_sf"/>
</dbReference>
<organism evidence="2 3">
    <name type="scientific">Ktedonobacter racemifer DSM 44963</name>
    <dbReference type="NCBI Taxonomy" id="485913"/>
    <lineage>
        <taxon>Bacteria</taxon>
        <taxon>Bacillati</taxon>
        <taxon>Chloroflexota</taxon>
        <taxon>Ktedonobacteria</taxon>
        <taxon>Ktedonobacterales</taxon>
        <taxon>Ktedonobacteraceae</taxon>
        <taxon>Ktedonobacter</taxon>
    </lineage>
</organism>
<protein>
    <submittedName>
        <fullName evidence="2">NUDIX hydrolase</fullName>
    </submittedName>
</protein>
<dbReference type="Gene3D" id="3.90.79.10">
    <property type="entry name" value="Nucleoside Triphosphate Pyrophosphohydrolase"/>
    <property type="match status" value="1"/>
</dbReference>
<evidence type="ECO:0000313" key="3">
    <source>
        <dbReference type="Proteomes" id="UP000004508"/>
    </source>
</evidence>
<dbReference type="PANTHER" id="PTHR10885:SF0">
    <property type="entry name" value="ISOPENTENYL-DIPHOSPHATE DELTA-ISOMERASE"/>
    <property type="match status" value="1"/>
</dbReference>
<dbReference type="STRING" id="485913.Krac_3304"/>
<dbReference type="PANTHER" id="PTHR10885">
    <property type="entry name" value="ISOPENTENYL-DIPHOSPHATE DELTA-ISOMERASE"/>
    <property type="match status" value="1"/>
</dbReference>
<dbReference type="eggNOG" id="COG1443">
    <property type="taxonomic scope" value="Bacteria"/>
</dbReference>
<dbReference type="Pfam" id="PF00293">
    <property type="entry name" value="NUDIX"/>
    <property type="match status" value="1"/>
</dbReference>
<dbReference type="AlphaFoldDB" id="D6U101"/>
<proteinExistence type="predicted"/>
<keyword evidence="3" id="KW-1185">Reference proteome</keyword>
<accession>D6U101</accession>
<dbReference type="Proteomes" id="UP000004508">
    <property type="component" value="Unassembled WGS sequence"/>
</dbReference>
<dbReference type="InterPro" id="IPR000086">
    <property type="entry name" value="NUDIX_hydrolase_dom"/>
</dbReference>
<dbReference type="SUPFAM" id="SSF55811">
    <property type="entry name" value="Nudix"/>
    <property type="match status" value="1"/>
</dbReference>
<feature type="domain" description="Nudix hydrolase" evidence="1">
    <location>
        <begin position="82"/>
        <end position="225"/>
    </location>
</feature>
<dbReference type="CDD" id="cd04692">
    <property type="entry name" value="NUDIX_Hydrolase"/>
    <property type="match status" value="1"/>
</dbReference>
<dbReference type="EMBL" id="ADVG01000004">
    <property type="protein sequence ID" value="EFH82491.1"/>
    <property type="molecule type" value="Genomic_DNA"/>
</dbReference>
<comment type="caution">
    <text evidence="2">The sequence shown here is derived from an EMBL/GenBank/DDBJ whole genome shotgun (WGS) entry which is preliminary data.</text>
</comment>
<dbReference type="PROSITE" id="PS51462">
    <property type="entry name" value="NUDIX"/>
    <property type="match status" value="1"/>
</dbReference>
<sequence length="258" mass="29340">MAMAGFVGHRHRLPSDGFYSNDGQESCPQIRQFTLSLCYSGDIAFIDEIQEGEVEQEILAIYDEQRQPLGTLPRAVVHQQGHWHETFHCWFFRQEGARTYLLFQRRAASKKDFPLKLDITAAGHLLAGETVRDGVREVAEEVGITVAYHELLPVGVIPSTVEIDQLIDREFCHVYLYHYQAPTPRFLLQQEEVADMIAVESTQLEALFQGKTRAIEGRSCLYSFTEGPVVKIETQDLCPHPPTYAKQLMQALHRYAGC</sequence>
<dbReference type="InParanoid" id="D6U101"/>
<reference evidence="2 3" key="1">
    <citation type="journal article" date="2011" name="Stand. Genomic Sci.">
        <title>Non-contiguous finished genome sequence and contextual data of the filamentous soil bacterium Ktedonobacter racemifer type strain (SOSP1-21).</title>
        <authorList>
            <person name="Chang Y.J."/>
            <person name="Land M."/>
            <person name="Hauser L."/>
            <person name="Chertkov O."/>
            <person name="Del Rio T.G."/>
            <person name="Nolan M."/>
            <person name="Copeland A."/>
            <person name="Tice H."/>
            <person name="Cheng J.F."/>
            <person name="Lucas S."/>
            <person name="Han C."/>
            <person name="Goodwin L."/>
            <person name="Pitluck S."/>
            <person name="Ivanova N."/>
            <person name="Ovchinikova G."/>
            <person name="Pati A."/>
            <person name="Chen A."/>
            <person name="Palaniappan K."/>
            <person name="Mavromatis K."/>
            <person name="Liolios K."/>
            <person name="Brettin T."/>
            <person name="Fiebig A."/>
            <person name="Rohde M."/>
            <person name="Abt B."/>
            <person name="Goker M."/>
            <person name="Detter J.C."/>
            <person name="Woyke T."/>
            <person name="Bristow J."/>
            <person name="Eisen J.A."/>
            <person name="Markowitz V."/>
            <person name="Hugenholtz P."/>
            <person name="Kyrpides N.C."/>
            <person name="Klenk H.P."/>
            <person name="Lapidus A."/>
        </authorList>
    </citation>
    <scope>NUCLEOTIDE SEQUENCE [LARGE SCALE GENOMIC DNA]</scope>
    <source>
        <strain evidence="3">DSM 44963</strain>
    </source>
</reference>
<name>D6U101_KTERA</name>
<evidence type="ECO:0000313" key="2">
    <source>
        <dbReference type="EMBL" id="EFH82491.1"/>
    </source>
</evidence>